<name>X1R3H6_9ZZZZ</name>
<reference evidence="1" key="1">
    <citation type="journal article" date="2014" name="Front. Microbiol.">
        <title>High frequency of phylogenetically diverse reductive dehalogenase-homologous genes in deep subseafloor sedimentary metagenomes.</title>
        <authorList>
            <person name="Kawai M."/>
            <person name="Futagami T."/>
            <person name="Toyoda A."/>
            <person name="Takaki Y."/>
            <person name="Nishi S."/>
            <person name="Hori S."/>
            <person name="Arai W."/>
            <person name="Tsubouchi T."/>
            <person name="Morono Y."/>
            <person name="Uchiyama I."/>
            <person name="Ito T."/>
            <person name="Fujiyama A."/>
            <person name="Inagaki F."/>
            <person name="Takami H."/>
        </authorList>
    </citation>
    <scope>NUCLEOTIDE SEQUENCE</scope>
    <source>
        <strain evidence="1">Expedition CK06-06</strain>
    </source>
</reference>
<accession>X1R3H6</accession>
<dbReference type="AlphaFoldDB" id="X1R3H6"/>
<evidence type="ECO:0000313" key="1">
    <source>
        <dbReference type="EMBL" id="GAI75083.1"/>
    </source>
</evidence>
<gene>
    <name evidence="1" type="ORF">S12H4_13402</name>
</gene>
<proteinExistence type="predicted"/>
<feature type="non-terminal residue" evidence="1">
    <location>
        <position position="1"/>
    </location>
</feature>
<organism evidence="1">
    <name type="scientific">marine sediment metagenome</name>
    <dbReference type="NCBI Taxonomy" id="412755"/>
    <lineage>
        <taxon>unclassified sequences</taxon>
        <taxon>metagenomes</taxon>
        <taxon>ecological metagenomes</taxon>
    </lineage>
</organism>
<protein>
    <submittedName>
        <fullName evidence="1">Uncharacterized protein</fullName>
    </submittedName>
</protein>
<comment type="caution">
    <text evidence="1">The sequence shown here is derived from an EMBL/GenBank/DDBJ whole genome shotgun (WGS) entry which is preliminary data.</text>
</comment>
<sequence length="56" mass="6886">EEMIELGQYLWERRREIPKCDSCDIRDATHKIYTVHNGIRLCRECLEGFYERLKRL</sequence>
<dbReference type="EMBL" id="BARW01006383">
    <property type="protein sequence ID" value="GAI75083.1"/>
    <property type="molecule type" value="Genomic_DNA"/>
</dbReference>